<dbReference type="Proteomes" id="UP000247523">
    <property type="component" value="Unassembled WGS sequence"/>
</dbReference>
<gene>
    <name evidence="1" type="ORF">C8E03_102254</name>
    <name evidence="2" type="ORF">CG710_003195</name>
</gene>
<protein>
    <submittedName>
        <fullName evidence="2">DUF1292 domain-containing protein</fullName>
    </submittedName>
</protein>
<reference evidence="2 3" key="1">
    <citation type="journal article" date="2017" name="Genome Announc.">
        <title>Draft Genome Sequence of a Sporulating and Motile Strain of Lachnotalea glycerini Isolated from Water in Quebec City, Canada.</title>
        <authorList>
            <person name="Maheux A.F."/>
            <person name="Boudreau D.K."/>
            <person name="Berube E."/>
            <person name="Boissinot M."/>
            <person name="Raymond F."/>
            <person name="Brodeur S."/>
            <person name="Corbeil J."/>
            <person name="Isabel S."/>
            <person name="Omar R.F."/>
            <person name="Bergeron M.G."/>
        </authorList>
    </citation>
    <scope>NUCLEOTIDE SEQUENCE [LARGE SCALE GENOMIC DNA]</scope>
    <source>
        <strain evidence="2 3">CCRI-19302</strain>
    </source>
</reference>
<dbReference type="RefSeq" id="WP_094379722.1">
    <property type="nucleotide sequence ID" value="NZ_NOKA02000003.1"/>
</dbReference>
<organism evidence="2 3">
    <name type="scientific">Lachnotalea glycerini</name>
    <dbReference type="NCBI Taxonomy" id="1763509"/>
    <lineage>
        <taxon>Bacteria</taxon>
        <taxon>Bacillati</taxon>
        <taxon>Bacillota</taxon>
        <taxon>Clostridia</taxon>
        <taxon>Lachnospirales</taxon>
        <taxon>Lachnospiraceae</taxon>
        <taxon>Lachnotalea</taxon>
    </lineage>
</organism>
<keyword evidence="3" id="KW-1185">Reference proteome</keyword>
<evidence type="ECO:0000313" key="4">
    <source>
        <dbReference type="Proteomes" id="UP000247523"/>
    </source>
</evidence>
<dbReference type="OrthoDB" id="1934714at2"/>
<name>A0A255I4W2_9FIRM</name>
<reference evidence="2" key="3">
    <citation type="submission" date="2018-07" db="EMBL/GenBank/DDBJ databases">
        <authorList>
            <person name="Quirk P.G."/>
            <person name="Krulwich T.A."/>
        </authorList>
    </citation>
    <scope>NUCLEOTIDE SEQUENCE</scope>
    <source>
        <strain evidence="2">CCRI-19302</strain>
    </source>
</reference>
<dbReference type="InterPro" id="IPR009711">
    <property type="entry name" value="UPF0473"/>
</dbReference>
<dbReference type="Pfam" id="PF06949">
    <property type="entry name" value="DUF1292"/>
    <property type="match status" value="1"/>
</dbReference>
<dbReference type="EMBL" id="QICS01000002">
    <property type="protein sequence ID" value="PXV93486.1"/>
    <property type="molecule type" value="Genomic_DNA"/>
</dbReference>
<comment type="caution">
    <text evidence="2">The sequence shown here is derived from an EMBL/GenBank/DDBJ whole genome shotgun (WGS) entry which is preliminary data.</text>
</comment>
<dbReference type="EMBL" id="NOKA02000003">
    <property type="protein sequence ID" value="RDY32450.1"/>
    <property type="molecule type" value="Genomic_DNA"/>
</dbReference>
<accession>A0A255I4W2</accession>
<dbReference type="Proteomes" id="UP000216411">
    <property type="component" value="Unassembled WGS sequence"/>
</dbReference>
<evidence type="ECO:0000313" key="1">
    <source>
        <dbReference type="EMBL" id="PXV93486.1"/>
    </source>
</evidence>
<reference evidence="1 4" key="2">
    <citation type="submission" date="2018-05" db="EMBL/GenBank/DDBJ databases">
        <title>Genomic Encyclopedia of Type Strains, Phase IV (KMG-IV): sequencing the most valuable type-strain genomes for metagenomic binning, comparative biology and taxonomic classification.</title>
        <authorList>
            <person name="Goeker M."/>
        </authorList>
    </citation>
    <scope>NUCLEOTIDE SEQUENCE [LARGE SCALE GENOMIC DNA]</scope>
    <source>
        <strain evidence="1 4">DSM 28816</strain>
    </source>
</reference>
<dbReference type="AlphaFoldDB" id="A0A255I4W2"/>
<sequence>MEKIEFKFDDEVVEFFVIEETKINGMNYILVTEQEEGDAEAFILRDISDTKEEEAIYEIVEDDEELECVSKIFSEILDDIDLEK</sequence>
<proteinExistence type="predicted"/>
<evidence type="ECO:0000313" key="2">
    <source>
        <dbReference type="EMBL" id="RDY32450.1"/>
    </source>
</evidence>
<evidence type="ECO:0000313" key="3">
    <source>
        <dbReference type="Proteomes" id="UP000216411"/>
    </source>
</evidence>